<feature type="transmembrane region" description="Helical" evidence="6">
    <location>
        <begin position="234"/>
        <end position="257"/>
    </location>
</feature>
<dbReference type="GO" id="GO:0022857">
    <property type="term" value="F:transmembrane transporter activity"/>
    <property type="evidence" value="ECO:0007669"/>
    <property type="project" value="InterPro"/>
</dbReference>
<feature type="transmembrane region" description="Helical" evidence="6">
    <location>
        <begin position="166"/>
        <end position="189"/>
    </location>
</feature>
<keyword evidence="5 6" id="KW-0472">Membrane</keyword>
<reference evidence="8 9" key="1">
    <citation type="journal article" date="2023" name="Elife">
        <title>Identification of key yeast species and microbe-microbe interactions impacting larval growth of Drosophila in the wild.</title>
        <authorList>
            <person name="Mure A."/>
            <person name="Sugiura Y."/>
            <person name="Maeda R."/>
            <person name="Honda K."/>
            <person name="Sakurai N."/>
            <person name="Takahashi Y."/>
            <person name="Watada M."/>
            <person name="Katoh T."/>
            <person name="Gotoh A."/>
            <person name="Gotoh Y."/>
            <person name="Taniguchi I."/>
            <person name="Nakamura K."/>
            <person name="Hayashi T."/>
            <person name="Katayama T."/>
            <person name="Uemura T."/>
            <person name="Hattori Y."/>
        </authorList>
    </citation>
    <scope>NUCLEOTIDE SEQUENCE [LARGE SCALE GENOMIC DNA]</scope>
    <source>
        <strain evidence="8 9">SC-9</strain>
    </source>
</reference>
<evidence type="ECO:0000256" key="3">
    <source>
        <dbReference type="ARBA" id="ARBA00022692"/>
    </source>
</evidence>
<dbReference type="GO" id="GO:0016020">
    <property type="term" value="C:membrane"/>
    <property type="evidence" value="ECO:0007669"/>
    <property type="project" value="UniProtKB-SubCell"/>
</dbReference>
<keyword evidence="9" id="KW-1185">Reference proteome</keyword>
<dbReference type="InterPro" id="IPR036259">
    <property type="entry name" value="MFS_trans_sf"/>
</dbReference>
<evidence type="ECO:0000256" key="2">
    <source>
        <dbReference type="ARBA" id="ARBA00022448"/>
    </source>
</evidence>
<proteinExistence type="predicted"/>
<feature type="transmembrane region" description="Helical" evidence="6">
    <location>
        <begin position="342"/>
        <end position="361"/>
    </location>
</feature>
<feature type="domain" description="Major facilitator superfamily (MFS) profile" evidence="7">
    <location>
        <begin position="74"/>
        <end position="487"/>
    </location>
</feature>
<dbReference type="RefSeq" id="XP_064852166.1">
    <property type="nucleotide sequence ID" value="XM_064996094.1"/>
</dbReference>
<dbReference type="PANTHER" id="PTHR43791:SF92">
    <property type="entry name" value="AGL026WP"/>
    <property type="match status" value="1"/>
</dbReference>
<feature type="transmembrane region" description="Helical" evidence="6">
    <location>
        <begin position="462"/>
        <end position="483"/>
    </location>
</feature>
<dbReference type="GeneID" id="90073145"/>
<dbReference type="Pfam" id="PF07690">
    <property type="entry name" value="MFS_1"/>
    <property type="match status" value="1"/>
</dbReference>
<organism evidence="8 9">
    <name type="scientific">Saccharomycopsis crataegensis</name>
    <dbReference type="NCBI Taxonomy" id="43959"/>
    <lineage>
        <taxon>Eukaryota</taxon>
        <taxon>Fungi</taxon>
        <taxon>Dikarya</taxon>
        <taxon>Ascomycota</taxon>
        <taxon>Saccharomycotina</taxon>
        <taxon>Saccharomycetes</taxon>
        <taxon>Saccharomycopsidaceae</taxon>
        <taxon>Saccharomycopsis</taxon>
    </lineage>
</organism>
<keyword evidence="3 6" id="KW-0812">Transmembrane</keyword>
<dbReference type="Proteomes" id="UP001360560">
    <property type="component" value="Unassembled WGS sequence"/>
</dbReference>
<comment type="subcellular location">
    <subcellularLocation>
        <location evidence="1">Membrane</location>
        <topology evidence="1">Multi-pass membrane protein</topology>
    </subcellularLocation>
</comment>
<keyword evidence="2" id="KW-0813">Transport</keyword>
<gene>
    <name evidence="8" type="ORF">DASC09_024910</name>
</gene>
<feature type="transmembrane region" description="Helical" evidence="6">
    <location>
        <begin position="74"/>
        <end position="93"/>
    </location>
</feature>
<protein>
    <recommendedName>
        <fullName evidence="7">Major facilitator superfamily (MFS) profile domain-containing protein</fullName>
    </recommendedName>
</protein>
<sequence length="526" mass="58891">MSLEAKDIKEQASHIEDADSFEKNNLRETEIDVADALLNDDIADGEEILRLKKIVGEGREAMEKKLLWKMDLRLIAPLIIIFILNFLDRTNIATARLDKLEEDTGLKGTQYNTIIGIFYVGYVLTQFGTNLIISKVRPSVFLPSIMVSWAIVSASCGAVQSFGGWVAIRFILGVVESPFFGGCLFYLSAWYTKKELATRLSIFYCASLMSNAFGSLLGQAILDRFQHDNRGIAAWRWLFIIEGSATVPIAIICMFILPDYPHNTKFLDDKEKALARLRLIEFSSQNDDFENQSIKEGVKAAFTDPALYLLWIIQLGIMTAATCNAFFPTIIGTLGYDRQKTLFMVVPPWVVAAILSVSLCFHSDKKNERGWHIACGLILPLVGFIIAISTMNIAARYFSMFLMLGIYSPFTIVFSWISTTLSTPPAKRSISFAFVNAFANISSTYATYFYPASSSPKYTEAWACNLAFTALAIIGTIVLKFYLKSRNDKLDAANEEDLATEGKRIGSRTIALAKKYDCEPHYRFTT</sequence>
<evidence type="ECO:0000313" key="8">
    <source>
        <dbReference type="EMBL" id="GMM35166.1"/>
    </source>
</evidence>
<name>A0AAV5QKI2_9ASCO</name>
<keyword evidence="4 6" id="KW-1133">Transmembrane helix</keyword>
<dbReference type="FunFam" id="1.20.1250.20:FF:000057">
    <property type="entry name" value="MFS general substrate transporter"/>
    <property type="match status" value="1"/>
</dbReference>
<dbReference type="AlphaFoldDB" id="A0AAV5QKI2"/>
<feature type="transmembrane region" description="Helical" evidence="6">
    <location>
        <begin position="113"/>
        <end position="133"/>
    </location>
</feature>
<dbReference type="PANTHER" id="PTHR43791">
    <property type="entry name" value="PERMEASE-RELATED"/>
    <property type="match status" value="1"/>
</dbReference>
<dbReference type="InterPro" id="IPR011701">
    <property type="entry name" value="MFS"/>
</dbReference>
<evidence type="ECO:0000259" key="7">
    <source>
        <dbReference type="PROSITE" id="PS50850"/>
    </source>
</evidence>
<evidence type="ECO:0000256" key="4">
    <source>
        <dbReference type="ARBA" id="ARBA00022989"/>
    </source>
</evidence>
<feature type="transmembrane region" description="Helical" evidence="6">
    <location>
        <begin position="140"/>
        <end position="160"/>
    </location>
</feature>
<evidence type="ECO:0000256" key="5">
    <source>
        <dbReference type="ARBA" id="ARBA00023136"/>
    </source>
</evidence>
<dbReference type="SUPFAM" id="SSF103473">
    <property type="entry name" value="MFS general substrate transporter"/>
    <property type="match status" value="1"/>
</dbReference>
<evidence type="ECO:0000313" key="9">
    <source>
        <dbReference type="Proteomes" id="UP001360560"/>
    </source>
</evidence>
<dbReference type="Gene3D" id="1.20.1250.20">
    <property type="entry name" value="MFS general substrate transporter like domains"/>
    <property type="match status" value="2"/>
</dbReference>
<dbReference type="FunFam" id="1.20.1250.20:FF:000013">
    <property type="entry name" value="MFS general substrate transporter"/>
    <property type="match status" value="1"/>
</dbReference>
<evidence type="ECO:0000256" key="1">
    <source>
        <dbReference type="ARBA" id="ARBA00004141"/>
    </source>
</evidence>
<evidence type="ECO:0000256" key="6">
    <source>
        <dbReference type="SAM" id="Phobius"/>
    </source>
</evidence>
<feature type="transmembrane region" description="Helical" evidence="6">
    <location>
        <begin position="429"/>
        <end position="450"/>
    </location>
</feature>
<dbReference type="InterPro" id="IPR020846">
    <property type="entry name" value="MFS_dom"/>
</dbReference>
<feature type="transmembrane region" description="Helical" evidence="6">
    <location>
        <begin position="201"/>
        <end position="222"/>
    </location>
</feature>
<dbReference type="PROSITE" id="PS50850">
    <property type="entry name" value="MFS"/>
    <property type="match status" value="1"/>
</dbReference>
<comment type="caution">
    <text evidence="8">The sequence shown here is derived from an EMBL/GenBank/DDBJ whole genome shotgun (WGS) entry which is preliminary data.</text>
</comment>
<feature type="transmembrane region" description="Helical" evidence="6">
    <location>
        <begin position="373"/>
        <end position="391"/>
    </location>
</feature>
<accession>A0AAV5QKI2</accession>
<feature type="transmembrane region" description="Helical" evidence="6">
    <location>
        <begin position="308"/>
        <end position="336"/>
    </location>
</feature>
<dbReference type="EMBL" id="BTFZ01000004">
    <property type="protein sequence ID" value="GMM35166.1"/>
    <property type="molecule type" value="Genomic_DNA"/>
</dbReference>
<feature type="transmembrane region" description="Helical" evidence="6">
    <location>
        <begin position="397"/>
        <end position="417"/>
    </location>
</feature>